<evidence type="ECO:0000313" key="1">
    <source>
        <dbReference type="EMBL" id="PWV90265.1"/>
    </source>
</evidence>
<evidence type="ECO:0000313" key="2">
    <source>
        <dbReference type="Proteomes" id="UP000246635"/>
    </source>
</evidence>
<dbReference type="RefSeq" id="WP_110047464.1">
    <property type="nucleotide sequence ID" value="NZ_CP054610.1"/>
</dbReference>
<name>A0A2V2YE00_9BACL</name>
<protein>
    <submittedName>
        <fullName evidence="1">Uncharacterized protein</fullName>
    </submittedName>
</protein>
<accession>A0A2V2YE00</accession>
<dbReference type="AlphaFoldDB" id="A0A2V2YE00"/>
<comment type="caution">
    <text evidence="1">The sequence shown here is derived from an EMBL/GenBank/DDBJ whole genome shotgun (WGS) entry which is preliminary data.</text>
</comment>
<keyword evidence="2" id="KW-1185">Reference proteome</keyword>
<proteinExistence type="predicted"/>
<sequence length="88" mass="10259">MKKQISEYPPYEELYDSYADNFNRLAEIMEEFGLDHSLLDDVCSSLEWLNKLDVRSAYQQGIQDGQLIANDGKHTVESFDKLERRNAL</sequence>
<reference evidence="1 2" key="1">
    <citation type="submission" date="2018-05" db="EMBL/GenBank/DDBJ databases">
        <title>Genomic Encyclopedia of Type Strains, Phase III (KMG-III): the genomes of soil and plant-associated and newly described type strains.</title>
        <authorList>
            <person name="Whitman W."/>
        </authorList>
    </citation>
    <scope>NUCLEOTIDE SEQUENCE [LARGE SCALE GENOMIC DNA]</scope>
    <source>
        <strain evidence="1 2">CECT 5696</strain>
    </source>
</reference>
<gene>
    <name evidence="1" type="ORF">DFQ01_14441</name>
</gene>
<dbReference type="EMBL" id="QGTQ01000044">
    <property type="protein sequence ID" value="PWV90265.1"/>
    <property type="molecule type" value="Genomic_DNA"/>
</dbReference>
<organism evidence="1 2">
    <name type="scientific">Paenibacillus cellulosilyticus</name>
    <dbReference type="NCBI Taxonomy" id="375489"/>
    <lineage>
        <taxon>Bacteria</taxon>
        <taxon>Bacillati</taxon>
        <taxon>Bacillota</taxon>
        <taxon>Bacilli</taxon>
        <taxon>Bacillales</taxon>
        <taxon>Paenibacillaceae</taxon>
        <taxon>Paenibacillus</taxon>
    </lineage>
</organism>
<dbReference type="Proteomes" id="UP000246635">
    <property type="component" value="Unassembled WGS sequence"/>
</dbReference>